<evidence type="ECO:0000313" key="3">
    <source>
        <dbReference type="Proteomes" id="UP001152484"/>
    </source>
</evidence>
<gene>
    <name evidence="2" type="ORF">CEURO_LOCUS20746</name>
</gene>
<comment type="caution">
    <text evidence="2">The sequence shown here is derived from an EMBL/GenBank/DDBJ whole genome shotgun (WGS) entry which is preliminary data.</text>
</comment>
<reference evidence="2" key="1">
    <citation type="submission" date="2022-07" db="EMBL/GenBank/DDBJ databases">
        <authorList>
            <person name="Macas J."/>
            <person name="Novak P."/>
            <person name="Neumann P."/>
        </authorList>
    </citation>
    <scope>NUCLEOTIDE SEQUENCE</scope>
</reference>
<dbReference type="AlphaFoldDB" id="A0A9P0ZYF2"/>
<feature type="region of interest" description="Disordered" evidence="1">
    <location>
        <begin position="117"/>
        <end position="137"/>
    </location>
</feature>
<sequence>MGSNERSTVSISKLIFNYQARDIENFDVYSSREQPELSLIQAYSDASHNFDFSDDYFFTYEFLRHATEIDRRPPISFLEEIKKSKFNTAIWHKAKFITSENCLPTENLNTQLKLYRKSQKNKRRHNMKTRSQSTYFP</sequence>
<accession>A0A9P0ZYF2</accession>
<dbReference type="Proteomes" id="UP001152484">
    <property type="component" value="Unassembled WGS sequence"/>
</dbReference>
<proteinExistence type="predicted"/>
<dbReference type="EMBL" id="CAMAPE010000065">
    <property type="protein sequence ID" value="CAH9115264.1"/>
    <property type="molecule type" value="Genomic_DNA"/>
</dbReference>
<feature type="compositionally biased region" description="Basic residues" evidence="1">
    <location>
        <begin position="117"/>
        <end position="128"/>
    </location>
</feature>
<evidence type="ECO:0000256" key="1">
    <source>
        <dbReference type="SAM" id="MobiDB-lite"/>
    </source>
</evidence>
<protein>
    <submittedName>
        <fullName evidence="2">Uncharacterized protein</fullName>
    </submittedName>
</protein>
<evidence type="ECO:0000313" key="2">
    <source>
        <dbReference type="EMBL" id="CAH9115264.1"/>
    </source>
</evidence>
<name>A0A9P0ZYF2_CUSEU</name>
<organism evidence="2 3">
    <name type="scientific">Cuscuta europaea</name>
    <name type="common">European dodder</name>
    <dbReference type="NCBI Taxonomy" id="41803"/>
    <lineage>
        <taxon>Eukaryota</taxon>
        <taxon>Viridiplantae</taxon>
        <taxon>Streptophyta</taxon>
        <taxon>Embryophyta</taxon>
        <taxon>Tracheophyta</taxon>
        <taxon>Spermatophyta</taxon>
        <taxon>Magnoliopsida</taxon>
        <taxon>eudicotyledons</taxon>
        <taxon>Gunneridae</taxon>
        <taxon>Pentapetalae</taxon>
        <taxon>asterids</taxon>
        <taxon>lamiids</taxon>
        <taxon>Solanales</taxon>
        <taxon>Convolvulaceae</taxon>
        <taxon>Cuscuteae</taxon>
        <taxon>Cuscuta</taxon>
        <taxon>Cuscuta subgen. Cuscuta</taxon>
    </lineage>
</organism>
<keyword evidence="3" id="KW-1185">Reference proteome</keyword>